<feature type="compositionally biased region" description="Polar residues" evidence="2">
    <location>
        <begin position="213"/>
        <end position="231"/>
    </location>
</feature>
<feature type="compositionally biased region" description="Polar residues" evidence="2">
    <location>
        <begin position="242"/>
        <end position="251"/>
    </location>
</feature>
<protein>
    <submittedName>
        <fullName evidence="3">26S proteasome regulatory complex, subunit RPN1/PSMD2</fullName>
    </submittedName>
</protein>
<dbReference type="InParanoid" id="L7JZ39"/>
<organism evidence="3 4">
    <name type="scientific">Trachipleistophora hominis</name>
    <name type="common">Microsporidian parasite</name>
    <dbReference type="NCBI Taxonomy" id="72359"/>
    <lineage>
        <taxon>Eukaryota</taxon>
        <taxon>Fungi</taxon>
        <taxon>Fungi incertae sedis</taxon>
        <taxon>Microsporidia</taxon>
        <taxon>Pleistophoridae</taxon>
        <taxon>Trachipleistophora</taxon>
    </lineage>
</organism>
<sequence>VNGLLALSMNRVEEEEVVMALLREGLEENPCNELLLATFLVETYGKELLPLDLLGNILNDIPPERSTPSTVDHRAVAAFVLAASPAYVSSRDEVLTETFINLIEQNKTSNVESLIYILALSILYYRDTSNPEALIKRLDTMGMHGKQALVLLLGMMYQGTGDTSIIEEVLTICFGEQELSKTVEDNEGDEKGEAEKKPGIKISKSDDDETAKTENTNNDEAQEGTLTTTKENVPKNDGISDMDSSNNTEGFAQNGHLEQLGLLAIALISMGDQLSAVMGSRIINASSMLDNVFLKRTIPLCLGLLFNGSNCNFVVDDLLRGITGSDHGILIAKLLGIGLVCSGSNNTTVINALKLVKRCNIRHLAMGMTNLGLGTCSTDIYSYNRKCTNAKGLCGLMFLMIMLLDGEESAIFKEPYFFLSMLPAIKTKIVATARFVSEKEYEFVEREVNVGKKVDVTGMKGSPREITGIYKMHTPFTLKWDEGGENETGLMDFFEDVIVVKE</sequence>
<keyword evidence="4" id="KW-1185">Reference proteome</keyword>
<dbReference type="VEuPathDB" id="MicrosporidiaDB:THOM_1031"/>
<keyword evidence="3" id="KW-0647">Proteasome</keyword>
<dbReference type="GO" id="GO:0034515">
    <property type="term" value="C:proteasome storage granule"/>
    <property type="evidence" value="ECO:0007669"/>
    <property type="project" value="TreeGrafter"/>
</dbReference>
<dbReference type="InterPro" id="IPR011989">
    <property type="entry name" value="ARM-like"/>
</dbReference>
<dbReference type="PANTHER" id="PTHR10943:SF1">
    <property type="entry name" value="26S PROTEASOME NON-ATPASE REGULATORY SUBUNIT 2"/>
    <property type="match status" value="1"/>
</dbReference>
<dbReference type="Proteomes" id="UP000011185">
    <property type="component" value="Unassembled WGS sequence"/>
</dbReference>
<evidence type="ECO:0000256" key="1">
    <source>
        <dbReference type="ARBA" id="ARBA00022737"/>
    </source>
</evidence>
<feature type="region of interest" description="Disordered" evidence="2">
    <location>
        <begin position="182"/>
        <end position="251"/>
    </location>
</feature>
<evidence type="ECO:0000256" key="2">
    <source>
        <dbReference type="SAM" id="MobiDB-lite"/>
    </source>
</evidence>
<dbReference type="GO" id="GO:0043161">
    <property type="term" value="P:proteasome-mediated ubiquitin-dependent protein catabolic process"/>
    <property type="evidence" value="ECO:0007669"/>
    <property type="project" value="TreeGrafter"/>
</dbReference>
<feature type="non-terminal residue" evidence="3">
    <location>
        <position position="1"/>
    </location>
</feature>
<dbReference type="STRING" id="72359.L7JZ39"/>
<gene>
    <name evidence="3" type="ORF">THOM_1031</name>
</gene>
<dbReference type="GO" id="GO:0005634">
    <property type="term" value="C:nucleus"/>
    <property type="evidence" value="ECO:0007669"/>
    <property type="project" value="TreeGrafter"/>
</dbReference>
<accession>L7JZ39</accession>
<dbReference type="GO" id="GO:0008540">
    <property type="term" value="C:proteasome regulatory particle, base subcomplex"/>
    <property type="evidence" value="ECO:0007669"/>
    <property type="project" value="TreeGrafter"/>
</dbReference>
<keyword evidence="1" id="KW-0677">Repeat</keyword>
<dbReference type="Gene3D" id="1.25.10.10">
    <property type="entry name" value="Leucine-rich Repeat Variant"/>
    <property type="match status" value="1"/>
</dbReference>
<dbReference type="OrthoDB" id="10252509at2759"/>
<reference evidence="3 4" key="1">
    <citation type="journal article" date="2012" name="PLoS Pathog.">
        <title>The genome of the obligate intracellular parasite Trachipleistophora hominis: new insights into microsporidian genome dynamics and reductive evolution.</title>
        <authorList>
            <person name="Heinz E."/>
            <person name="Williams T.A."/>
            <person name="Nakjang S."/>
            <person name="Noel C.J."/>
            <person name="Swan D.C."/>
            <person name="Goldberg A.V."/>
            <person name="Harris S.R."/>
            <person name="Weinmaier T."/>
            <person name="Markert S."/>
            <person name="Becher D."/>
            <person name="Bernhardt J."/>
            <person name="Dagan T."/>
            <person name="Hacker C."/>
            <person name="Lucocq J.M."/>
            <person name="Schweder T."/>
            <person name="Rattei T."/>
            <person name="Hall N."/>
            <person name="Hirt R.P."/>
            <person name="Embley T.M."/>
        </authorList>
    </citation>
    <scope>NUCLEOTIDE SEQUENCE [LARGE SCALE GENOMIC DNA]</scope>
</reference>
<evidence type="ECO:0000313" key="3">
    <source>
        <dbReference type="EMBL" id="ELQ76032.1"/>
    </source>
</evidence>
<feature type="compositionally biased region" description="Basic and acidic residues" evidence="2">
    <location>
        <begin position="182"/>
        <end position="198"/>
    </location>
</feature>
<name>L7JZ39_TRAHO</name>
<dbReference type="PANTHER" id="PTHR10943">
    <property type="entry name" value="26S PROTEASOME NON-ATPASE REGULATORY SUBUNIT"/>
    <property type="match status" value="1"/>
</dbReference>
<dbReference type="OMA" id="RKCTNAK"/>
<dbReference type="EMBL" id="JH993888">
    <property type="protein sequence ID" value="ELQ76032.1"/>
    <property type="molecule type" value="Genomic_DNA"/>
</dbReference>
<dbReference type="AlphaFoldDB" id="L7JZ39"/>
<proteinExistence type="predicted"/>
<dbReference type="HOGENOM" id="CLU_543566_0_0_1"/>
<evidence type="ECO:0000313" key="4">
    <source>
        <dbReference type="Proteomes" id="UP000011185"/>
    </source>
</evidence>